<dbReference type="InterPro" id="IPR036928">
    <property type="entry name" value="AS_sf"/>
</dbReference>
<dbReference type="InterPro" id="IPR023631">
    <property type="entry name" value="Amidase_dom"/>
</dbReference>
<dbReference type="Pfam" id="PF01425">
    <property type="entry name" value="Amidase"/>
    <property type="match status" value="1"/>
</dbReference>
<comment type="caution">
    <text evidence="2">The sequence shown here is derived from an EMBL/GenBank/DDBJ whole genome shotgun (WGS) entry which is preliminary data.</text>
</comment>
<feature type="domain" description="Amidase" evidence="1">
    <location>
        <begin position="74"/>
        <end position="526"/>
    </location>
</feature>
<accession>A0ABP0MX44</accession>
<dbReference type="Gene3D" id="3.90.1300.10">
    <property type="entry name" value="Amidase signature (AS) domain"/>
    <property type="match status" value="1"/>
</dbReference>
<evidence type="ECO:0000313" key="2">
    <source>
        <dbReference type="EMBL" id="CAK9054594.1"/>
    </source>
</evidence>
<protein>
    <recommendedName>
        <fullName evidence="1">Amidase domain-containing protein</fullName>
    </recommendedName>
</protein>
<proteinExistence type="predicted"/>
<sequence length="549" mass="60221">MLAVSKPSSRSLRKRLGQLGRLLLALYLLRKLPTILRRYWPTRPLKLSGPPFLQWSAVQLARAIQSRELTSSQVVEAYIQRLREVDVHLHCLVAERFDAAREEALAADQRIAQKHDERGALPEFLGVPILLKEAFEYPGFPYTNGLMCRKGRRGARPGPAVRRIEAAGFVVLGTGNVSEACMWMESYNLVYGRSRNPHGLHLSPGGSSGGTAALVAALGAPVALTADIGGSTRIPALLNGLFGHKPTGGICPNLGTHLDEFHGAVCRICQMGMVCRHAEDLLPLLKIMAGPPDPKEDPLAYEYRPCPVWHGKDVDLGSLTVGCLSFRGGWPTSAMEVLISSIGKGQSLAVERAVEWLRAQGATIHPLYLEDLEVGQWFESWSTRVQGAGTARFREVLCQSKRTFGLAEILRYLMGLSPHTLPALGLAFLEDAVEMISPSMEKRLLQAQEVEQLLRQSFQRCQVLIMPTLPRHGLRHDEPLLRVFDSCFTSIWNAMEFPSTAVPLGLHAGAPVGVQIVSLPNNDELTISIAQKLHAACVARCETPGANER</sequence>
<dbReference type="PANTHER" id="PTHR43372:SF4">
    <property type="entry name" value="FATTY-ACID AMIDE HYDROLASE 2"/>
    <property type="match status" value="1"/>
</dbReference>
<evidence type="ECO:0000259" key="1">
    <source>
        <dbReference type="Pfam" id="PF01425"/>
    </source>
</evidence>
<keyword evidence="3" id="KW-1185">Reference proteome</keyword>
<evidence type="ECO:0000313" key="3">
    <source>
        <dbReference type="Proteomes" id="UP001642484"/>
    </source>
</evidence>
<dbReference type="SUPFAM" id="SSF75304">
    <property type="entry name" value="Amidase signature (AS) enzymes"/>
    <property type="match status" value="1"/>
</dbReference>
<reference evidence="2 3" key="1">
    <citation type="submission" date="2024-02" db="EMBL/GenBank/DDBJ databases">
        <authorList>
            <person name="Chen Y."/>
            <person name="Shah S."/>
            <person name="Dougan E. K."/>
            <person name="Thang M."/>
            <person name="Chan C."/>
        </authorList>
    </citation>
    <scope>NUCLEOTIDE SEQUENCE [LARGE SCALE GENOMIC DNA]</scope>
</reference>
<organism evidence="2 3">
    <name type="scientific">Durusdinium trenchii</name>
    <dbReference type="NCBI Taxonomy" id="1381693"/>
    <lineage>
        <taxon>Eukaryota</taxon>
        <taxon>Sar</taxon>
        <taxon>Alveolata</taxon>
        <taxon>Dinophyceae</taxon>
        <taxon>Suessiales</taxon>
        <taxon>Symbiodiniaceae</taxon>
        <taxon>Durusdinium</taxon>
    </lineage>
</organism>
<dbReference type="PANTHER" id="PTHR43372">
    <property type="entry name" value="FATTY-ACID AMIDE HYDROLASE"/>
    <property type="match status" value="1"/>
</dbReference>
<dbReference type="Proteomes" id="UP001642484">
    <property type="component" value="Unassembled WGS sequence"/>
</dbReference>
<dbReference type="EMBL" id="CAXAMN010019557">
    <property type="protein sequence ID" value="CAK9054594.1"/>
    <property type="molecule type" value="Genomic_DNA"/>
</dbReference>
<dbReference type="InterPro" id="IPR052739">
    <property type="entry name" value="FAAH2"/>
</dbReference>
<name>A0ABP0MX44_9DINO</name>
<gene>
    <name evidence="2" type="ORF">CCMP2556_LOCUS27280</name>
</gene>